<dbReference type="HOGENOM" id="CLU_3348100_0_0_5"/>
<dbReference type="EMBL" id="CP000362">
    <property type="protein sequence ID" value="ABG33319.1"/>
    <property type="molecule type" value="Genomic_DNA"/>
</dbReference>
<dbReference type="AlphaFoldDB" id="Q161M4"/>
<keyword evidence="2" id="KW-1185">Reference proteome</keyword>
<dbReference type="Proteomes" id="UP000007029">
    <property type="component" value="Chromosome"/>
</dbReference>
<gene>
    <name evidence="1" type="ordered locus">RD1_3857</name>
</gene>
<name>Q161M4_ROSDO</name>
<reference evidence="1 2" key="1">
    <citation type="journal article" date="2007" name="J. Bacteriol.">
        <title>The complete genome sequence of Roseobacter denitrificans reveals a mixotrophic rather than photosynthetic metabolism.</title>
        <authorList>
            <person name="Swingley W.D."/>
            <person name="Sadekar S."/>
            <person name="Mastrian S.D."/>
            <person name="Matthies H.J."/>
            <person name="Hao J."/>
            <person name="Ramos H."/>
            <person name="Acharya C.R."/>
            <person name="Conrad A.L."/>
            <person name="Taylor H.L."/>
            <person name="Dejesa L.C."/>
            <person name="Shah M.K."/>
            <person name="O'huallachain M.E."/>
            <person name="Lince M.T."/>
            <person name="Blankenship R.E."/>
            <person name="Beatty J.T."/>
            <person name="Touchman J.W."/>
        </authorList>
    </citation>
    <scope>NUCLEOTIDE SEQUENCE [LARGE SCALE GENOMIC DNA]</scope>
    <source>
        <strain evidence="2">ATCC 33942 / OCh 114</strain>
    </source>
</reference>
<evidence type="ECO:0000313" key="2">
    <source>
        <dbReference type="Proteomes" id="UP000007029"/>
    </source>
</evidence>
<proteinExistence type="predicted"/>
<accession>Q161M4</accession>
<dbReference type="KEGG" id="rde:RD1_3857"/>
<evidence type="ECO:0000313" key="1">
    <source>
        <dbReference type="EMBL" id="ABG33319.1"/>
    </source>
</evidence>
<protein>
    <submittedName>
        <fullName evidence="1">Uncharacterized protein</fullName>
    </submittedName>
</protein>
<organism evidence="1 2">
    <name type="scientific">Roseobacter denitrificans (strain ATCC 33942 / OCh 114)</name>
    <name type="common">Erythrobacter sp. (strain OCh 114)</name>
    <name type="synonym">Roseobacter denitrificans</name>
    <dbReference type="NCBI Taxonomy" id="375451"/>
    <lineage>
        <taxon>Bacteria</taxon>
        <taxon>Pseudomonadati</taxon>
        <taxon>Pseudomonadota</taxon>
        <taxon>Alphaproteobacteria</taxon>
        <taxon>Rhodobacterales</taxon>
        <taxon>Roseobacteraceae</taxon>
        <taxon>Roseobacter</taxon>
    </lineage>
</organism>
<sequence>MGSDNAVSRMVPLLLRLTRDLITDEARHERGRSLPGS</sequence>